<proteinExistence type="predicted"/>
<keyword evidence="2" id="KW-1133">Transmembrane helix</keyword>
<keyword evidence="2" id="KW-0472">Membrane</keyword>
<accession>A0ABV9YGF1</accession>
<evidence type="ECO:0000313" key="3">
    <source>
        <dbReference type="EMBL" id="MFC5061880.1"/>
    </source>
</evidence>
<dbReference type="RefSeq" id="WP_378035234.1">
    <property type="nucleotide sequence ID" value="NZ_JBHSIV010000005.1"/>
</dbReference>
<feature type="compositionally biased region" description="Basic and acidic residues" evidence="1">
    <location>
        <begin position="181"/>
        <end position="197"/>
    </location>
</feature>
<comment type="caution">
    <text evidence="3">The sequence shown here is derived from an EMBL/GenBank/DDBJ whole genome shotgun (WGS) entry which is preliminary data.</text>
</comment>
<keyword evidence="4" id="KW-1185">Reference proteome</keyword>
<evidence type="ECO:0000256" key="2">
    <source>
        <dbReference type="SAM" id="Phobius"/>
    </source>
</evidence>
<organism evidence="3 4">
    <name type="scientific">Actinomycetospora atypica</name>
    <dbReference type="NCBI Taxonomy" id="1290095"/>
    <lineage>
        <taxon>Bacteria</taxon>
        <taxon>Bacillati</taxon>
        <taxon>Actinomycetota</taxon>
        <taxon>Actinomycetes</taxon>
        <taxon>Pseudonocardiales</taxon>
        <taxon>Pseudonocardiaceae</taxon>
        <taxon>Actinomycetospora</taxon>
    </lineage>
</organism>
<feature type="transmembrane region" description="Helical" evidence="2">
    <location>
        <begin position="30"/>
        <end position="49"/>
    </location>
</feature>
<feature type="transmembrane region" description="Helical" evidence="2">
    <location>
        <begin position="103"/>
        <end position="128"/>
    </location>
</feature>
<dbReference type="EMBL" id="JBHSIV010000005">
    <property type="protein sequence ID" value="MFC5061880.1"/>
    <property type="molecule type" value="Genomic_DNA"/>
</dbReference>
<keyword evidence="2" id="KW-0812">Transmembrane</keyword>
<gene>
    <name evidence="3" type="ORF">ACFPBZ_06660</name>
</gene>
<feature type="transmembrane region" description="Helical" evidence="2">
    <location>
        <begin position="61"/>
        <end position="82"/>
    </location>
</feature>
<feature type="region of interest" description="Disordered" evidence="1">
    <location>
        <begin position="176"/>
        <end position="197"/>
    </location>
</feature>
<protein>
    <submittedName>
        <fullName evidence="3">Uncharacterized protein</fullName>
    </submittedName>
</protein>
<sequence>MTSRRAGRLRLLAGMVIANRPWRLVLGMRSALAAVLATSAYLIITSTIWQLAGALSTTKLVITMVAAVVMMVGWILGAHRLWRSREELGDRWDPVLWNLSTVLTLLIGVVTMAAAVFAFNIVVTVFFLEPPVYSSDAATWEGFVDHVRLAWLATGFATVAGAIGSGLDSDAAVEAATYEGEQEREASGSRERVDRRS</sequence>
<reference evidence="4" key="1">
    <citation type="journal article" date="2019" name="Int. J. Syst. Evol. Microbiol.">
        <title>The Global Catalogue of Microorganisms (GCM) 10K type strain sequencing project: providing services to taxonomists for standard genome sequencing and annotation.</title>
        <authorList>
            <consortium name="The Broad Institute Genomics Platform"/>
            <consortium name="The Broad Institute Genome Sequencing Center for Infectious Disease"/>
            <person name="Wu L."/>
            <person name="Ma J."/>
        </authorList>
    </citation>
    <scope>NUCLEOTIDE SEQUENCE [LARGE SCALE GENOMIC DNA]</scope>
    <source>
        <strain evidence="4">CGMCC 4.7093</strain>
    </source>
</reference>
<evidence type="ECO:0000256" key="1">
    <source>
        <dbReference type="SAM" id="MobiDB-lite"/>
    </source>
</evidence>
<feature type="transmembrane region" description="Helical" evidence="2">
    <location>
        <begin position="148"/>
        <end position="167"/>
    </location>
</feature>
<evidence type="ECO:0000313" key="4">
    <source>
        <dbReference type="Proteomes" id="UP001595947"/>
    </source>
</evidence>
<dbReference type="Proteomes" id="UP001595947">
    <property type="component" value="Unassembled WGS sequence"/>
</dbReference>
<name>A0ABV9YGF1_9PSEU</name>